<dbReference type="InterPro" id="IPR015917">
    <property type="entry name" value="Pept_C14A"/>
</dbReference>
<dbReference type="OMA" id="WHETEYL"/>
<sequence length="539" mass="60876">MSLKEKALTIHRALFRNISRGTTEEDLNEIKKELKHPDFGGFGAGEIQRYLKTTEDVLQKLENKGKIKIGDYKKLRKLAETLGLQPILNFVAQAEDSLDAIDWPVNLPQVDAPRGDSRPGPMDNRASRPSTMAKRQKTGETTETPRDDTQSTSGQTSNLTLELSKVITKVADAISNDDDLMRLGLELGVEQQHIDRALATNWNGGEKTSHGNLVMLQNWAKKVKQSEQLPTLRAALRKTKLIGVEESCLPIEAGSITSGQYEDSVLVPANIPFDFPTEYEPGRGYVLFINNFFTGKKGQRKGAEFDEKNINNLFKNVLKDYHLEYKKDVSLKELEDYLKDVKDTLLKGIYKSFIFMLGTHGAPKTVGPDGRMKDGVQMADGEWMSVEKIVSNFHGDQIPAMKDKPKVFIIQSCRGDKMQPSVQSSDNAETVSNEKTKNDPQPDFQPAYRPVNSDILIAYATSEGTLAWRNEEEGSWFVTDLCEVITECYDKENMVNILIRVNGRMVCREEKTKKQERIKQMPCFLCTFTRQFMLAYPIK</sequence>
<feature type="compositionally biased region" description="Basic and acidic residues" evidence="3">
    <location>
        <begin position="137"/>
        <end position="149"/>
    </location>
</feature>
<dbReference type="PRINTS" id="PR00376">
    <property type="entry name" value="IL1BCENZYME"/>
</dbReference>
<evidence type="ECO:0000313" key="7">
    <source>
        <dbReference type="Proteomes" id="UP000007110"/>
    </source>
</evidence>
<evidence type="ECO:0000259" key="4">
    <source>
        <dbReference type="PROSITE" id="PS50207"/>
    </source>
</evidence>
<proteinExistence type="inferred from homology"/>
<dbReference type="SMART" id="SM00115">
    <property type="entry name" value="CASc"/>
    <property type="match status" value="1"/>
</dbReference>
<dbReference type="EnsemblMetazoa" id="XM_030997745">
    <property type="protein sequence ID" value="XP_030853605"/>
    <property type="gene ID" value="LOC100891245"/>
</dbReference>
<dbReference type="InterPro" id="IPR001309">
    <property type="entry name" value="Pept_C14_p20"/>
</dbReference>
<feature type="domain" description="Caspase family p20" evidence="5">
    <location>
        <begin position="282"/>
        <end position="417"/>
    </location>
</feature>
<dbReference type="InParanoid" id="A0A7M7PS07"/>
<dbReference type="GO" id="GO:0043027">
    <property type="term" value="F:cysteine-type endopeptidase inhibitor activity involved in apoptotic process"/>
    <property type="evidence" value="ECO:0000318"/>
    <property type="project" value="GO_Central"/>
</dbReference>
<dbReference type="Pfam" id="PF00656">
    <property type="entry name" value="Peptidase_C14"/>
    <property type="match status" value="1"/>
</dbReference>
<reference evidence="6" key="2">
    <citation type="submission" date="2021-01" db="UniProtKB">
        <authorList>
            <consortium name="EnsemblMetazoa"/>
        </authorList>
    </citation>
    <scope>IDENTIFICATION</scope>
</reference>
<feature type="domain" description="Caspase family p10" evidence="4">
    <location>
        <begin position="450"/>
        <end position="536"/>
    </location>
</feature>
<evidence type="ECO:0000256" key="1">
    <source>
        <dbReference type="ARBA" id="ARBA00010134"/>
    </source>
</evidence>
<feature type="compositionally biased region" description="Polar residues" evidence="3">
    <location>
        <begin position="420"/>
        <end position="431"/>
    </location>
</feature>
<dbReference type="OrthoDB" id="10036020at2759"/>
<dbReference type="Gene3D" id="3.40.50.1460">
    <property type="match status" value="1"/>
</dbReference>
<evidence type="ECO:0000313" key="6">
    <source>
        <dbReference type="EnsemblMetazoa" id="XP_030853605"/>
    </source>
</evidence>
<evidence type="ECO:0000256" key="2">
    <source>
        <dbReference type="RuleBase" id="RU003971"/>
    </source>
</evidence>
<dbReference type="GO" id="GO:0089720">
    <property type="term" value="F:caspase binding"/>
    <property type="evidence" value="ECO:0000318"/>
    <property type="project" value="GO_Central"/>
</dbReference>
<reference evidence="7" key="1">
    <citation type="submission" date="2015-02" db="EMBL/GenBank/DDBJ databases">
        <title>Genome sequencing for Strongylocentrotus purpuratus.</title>
        <authorList>
            <person name="Murali S."/>
            <person name="Liu Y."/>
            <person name="Vee V."/>
            <person name="English A."/>
            <person name="Wang M."/>
            <person name="Skinner E."/>
            <person name="Han Y."/>
            <person name="Muzny D.M."/>
            <person name="Worley K.C."/>
            <person name="Gibbs R.A."/>
        </authorList>
    </citation>
    <scope>NUCLEOTIDE SEQUENCE</scope>
</reference>
<dbReference type="PANTHER" id="PTHR22576:SF41">
    <property type="entry name" value="CASPASE 14, APOPTOSIS-RELATED CYSTEINE PEPTIDASE"/>
    <property type="match status" value="1"/>
</dbReference>
<dbReference type="PROSITE" id="PS50208">
    <property type="entry name" value="CASPASE_P20"/>
    <property type="match status" value="1"/>
</dbReference>
<dbReference type="KEGG" id="spu:100891245"/>
<dbReference type="GeneID" id="100891245"/>
<dbReference type="AlphaFoldDB" id="A0A7M7PS07"/>
<dbReference type="Gene3D" id="1.10.533.10">
    <property type="entry name" value="Death Domain, Fas"/>
    <property type="match status" value="1"/>
</dbReference>
<dbReference type="InterPro" id="IPR011029">
    <property type="entry name" value="DEATH-like_dom_sf"/>
</dbReference>
<dbReference type="GO" id="GO:0004197">
    <property type="term" value="F:cysteine-type endopeptidase activity"/>
    <property type="evidence" value="ECO:0007669"/>
    <property type="project" value="InterPro"/>
</dbReference>
<comment type="similarity">
    <text evidence="1 2">Belongs to the peptidase C14A family.</text>
</comment>
<dbReference type="PANTHER" id="PTHR22576">
    <property type="entry name" value="MUCOSA ASSOCIATED LYMPHOID TISSUE LYMPHOMA TRANSLOCATION PROTEIN 1/PARACASPASE"/>
    <property type="match status" value="1"/>
</dbReference>
<dbReference type="InterPro" id="IPR029030">
    <property type="entry name" value="Caspase-like_dom_sf"/>
</dbReference>
<protein>
    <submittedName>
        <fullName evidence="6">Uncharacterized protein</fullName>
    </submittedName>
</protein>
<dbReference type="GO" id="GO:0043066">
    <property type="term" value="P:negative regulation of apoptotic process"/>
    <property type="evidence" value="ECO:0000318"/>
    <property type="project" value="GO_Central"/>
</dbReference>
<feature type="region of interest" description="Disordered" evidence="3">
    <location>
        <begin position="109"/>
        <end position="157"/>
    </location>
</feature>
<dbReference type="InterPro" id="IPR002138">
    <property type="entry name" value="Pept_C14_p10"/>
</dbReference>
<dbReference type="InterPro" id="IPR052039">
    <property type="entry name" value="Caspase-related_regulators"/>
</dbReference>
<dbReference type="PROSITE" id="PS50207">
    <property type="entry name" value="CASPASE_P10"/>
    <property type="match status" value="1"/>
</dbReference>
<dbReference type="Proteomes" id="UP000007110">
    <property type="component" value="Unassembled WGS sequence"/>
</dbReference>
<name>A0A7M7PS07_STRPU</name>
<dbReference type="FunFam" id="3.40.50.1460:FF:000024">
    <property type="entry name" value="Caspase 21"/>
    <property type="match status" value="1"/>
</dbReference>
<accession>A0A7M7PS07</accession>
<evidence type="ECO:0000259" key="5">
    <source>
        <dbReference type="PROSITE" id="PS50208"/>
    </source>
</evidence>
<feature type="region of interest" description="Disordered" evidence="3">
    <location>
        <begin position="417"/>
        <end position="445"/>
    </location>
</feature>
<keyword evidence="7" id="KW-1185">Reference proteome</keyword>
<evidence type="ECO:0000256" key="3">
    <source>
        <dbReference type="SAM" id="MobiDB-lite"/>
    </source>
</evidence>
<organism evidence="6 7">
    <name type="scientific">Strongylocentrotus purpuratus</name>
    <name type="common">Purple sea urchin</name>
    <dbReference type="NCBI Taxonomy" id="7668"/>
    <lineage>
        <taxon>Eukaryota</taxon>
        <taxon>Metazoa</taxon>
        <taxon>Echinodermata</taxon>
        <taxon>Eleutherozoa</taxon>
        <taxon>Echinozoa</taxon>
        <taxon>Echinoidea</taxon>
        <taxon>Euechinoidea</taxon>
        <taxon>Echinacea</taxon>
        <taxon>Camarodonta</taxon>
        <taxon>Echinidea</taxon>
        <taxon>Strongylocentrotidae</taxon>
        <taxon>Strongylocentrotus</taxon>
    </lineage>
</organism>
<dbReference type="InterPro" id="IPR011600">
    <property type="entry name" value="Pept_C14_caspase"/>
</dbReference>
<dbReference type="RefSeq" id="XP_030853605.1">
    <property type="nucleotide sequence ID" value="XM_030997745.1"/>
</dbReference>
<dbReference type="GO" id="GO:0006508">
    <property type="term" value="P:proteolysis"/>
    <property type="evidence" value="ECO:0007669"/>
    <property type="project" value="InterPro"/>
</dbReference>
<dbReference type="SUPFAM" id="SSF52129">
    <property type="entry name" value="Caspase-like"/>
    <property type="match status" value="1"/>
</dbReference>